<evidence type="ECO:0000256" key="1">
    <source>
        <dbReference type="SAM" id="MobiDB-lite"/>
    </source>
</evidence>
<dbReference type="AlphaFoldDB" id="A0A6H0XXK0"/>
<evidence type="ECO:0000313" key="2">
    <source>
        <dbReference type="EMBL" id="QIW99482.1"/>
    </source>
</evidence>
<protein>
    <submittedName>
        <fullName evidence="2">Uncharacterized protein</fullName>
    </submittedName>
</protein>
<feature type="compositionally biased region" description="Basic residues" evidence="1">
    <location>
        <begin position="148"/>
        <end position="161"/>
    </location>
</feature>
<sequence>MTTEATTTEEKPLFSTREEEVMRAAWFCLKSFPEVDMQQLVKQAGFNTPKTAINVWGVIKKKLVAALEAKGDGLVVKTGVPASDSAKDASSGKKRGRKAAALNGDGETAPKKQRKTAKKITADDDHPADSDSALSAVKEELLTDIVTTKKRKSPVRKTKGKATKDAASPKLVNDNNDDLEAQEKDDDADADVNAGADDGAEAVPEAVSEEASEEAQADA</sequence>
<dbReference type="Proteomes" id="UP000503462">
    <property type="component" value="Chromosome 3"/>
</dbReference>
<feature type="compositionally biased region" description="Low complexity" evidence="1">
    <location>
        <begin position="191"/>
        <end position="206"/>
    </location>
</feature>
<accession>A0A6H0XXK0</accession>
<dbReference type="EMBL" id="CP051141">
    <property type="protein sequence ID" value="QIW99482.1"/>
    <property type="molecule type" value="Genomic_DNA"/>
</dbReference>
<organism evidence="2 3">
    <name type="scientific">Peltaster fructicola</name>
    <dbReference type="NCBI Taxonomy" id="286661"/>
    <lineage>
        <taxon>Eukaryota</taxon>
        <taxon>Fungi</taxon>
        <taxon>Dikarya</taxon>
        <taxon>Ascomycota</taxon>
        <taxon>Pezizomycotina</taxon>
        <taxon>Dothideomycetes</taxon>
        <taxon>Dothideomycetes incertae sedis</taxon>
        <taxon>Peltaster</taxon>
    </lineage>
</organism>
<gene>
    <name evidence="2" type="ORF">AMS68_005000</name>
</gene>
<feature type="region of interest" description="Disordered" evidence="1">
    <location>
        <begin position="77"/>
        <end position="219"/>
    </location>
</feature>
<reference evidence="2 3" key="1">
    <citation type="journal article" date="2016" name="Sci. Rep.">
        <title>Peltaster fructicola genome reveals evolution from an invasive phytopathogen to an ectophytic parasite.</title>
        <authorList>
            <person name="Xu C."/>
            <person name="Chen H."/>
            <person name="Gleason M.L."/>
            <person name="Xu J.R."/>
            <person name="Liu H."/>
            <person name="Zhang R."/>
            <person name="Sun G."/>
        </authorList>
    </citation>
    <scope>NUCLEOTIDE SEQUENCE [LARGE SCALE GENOMIC DNA]</scope>
    <source>
        <strain evidence="2 3">LNHT1506</strain>
    </source>
</reference>
<name>A0A6H0XXK0_9PEZI</name>
<feature type="compositionally biased region" description="Acidic residues" evidence="1">
    <location>
        <begin position="175"/>
        <end position="190"/>
    </location>
</feature>
<feature type="compositionally biased region" description="Basic and acidic residues" evidence="1">
    <location>
        <begin position="120"/>
        <end position="129"/>
    </location>
</feature>
<proteinExistence type="predicted"/>
<keyword evidence="3" id="KW-1185">Reference proteome</keyword>
<evidence type="ECO:0000313" key="3">
    <source>
        <dbReference type="Proteomes" id="UP000503462"/>
    </source>
</evidence>
<dbReference type="OrthoDB" id="5403747at2759"/>
<feature type="compositionally biased region" description="Acidic residues" evidence="1">
    <location>
        <begin position="207"/>
        <end position="219"/>
    </location>
</feature>